<proteinExistence type="predicted"/>
<evidence type="ECO:0000313" key="2">
    <source>
        <dbReference type="EMBL" id="MFE5984457.1"/>
    </source>
</evidence>
<organism evidence="2 3">
    <name type="scientific">Streptomyces wedmorensis</name>
    <dbReference type="NCBI Taxonomy" id="43759"/>
    <lineage>
        <taxon>Bacteria</taxon>
        <taxon>Bacillati</taxon>
        <taxon>Actinomycetota</taxon>
        <taxon>Actinomycetes</taxon>
        <taxon>Kitasatosporales</taxon>
        <taxon>Streptomycetaceae</taxon>
        <taxon>Streptomyces</taxon>
    </lineage>
</organism>
<sequence>MTRATAPVIGALALLATGMVAAPVEAQAATLGRVCMFEAPRGAYGAGHAAFAIRDRGDTRHWIYGSFGSTNDAPVAGWIKGGSWESVRRHFISVRDKDHDNARYYTRYRCVNTRDGDLKRAQSWYTTVKNRGYNVATNNCLHMSMAVFKGYSEILRKDTRLKSATRWTPNDYYKDVLPAARWEVSHSL</sequence>
<gene>
    <name evidence="2" type="ORF">ACFQ63_32775</name>
</gene>
<evidence type="ECO:0000313" key="3">
    <source>
        <dbReference type="Proteomes" id="UP001600424"/>
    </source>
</evidence>
<keyword evidence="1" id="KW-0732">Signal</keyword>
<name>A0ABW6J5Y3_STRWE</name>
<dbReference type="Proteomes" id="UP001600424">
    <property type="component" value="Unassembled WGS sequence"/>
</dbReference>
<dbReference type="EMBL" id="JBHTRV010000034">
    <property type="protein sequence ID" value="MFE5984457.1"/>
    <property type="molecule type" value="Genomic_DNA"/>
</dbReference>
<feature type="signal peptide" evidence="1">
    <location>
        <begin position="1"/>
        <end position="21"/>
    </location>
</feature>
<comment type="caution">
    <text evidence="2">The sequence shown here is derived from an EMBL/GenBank/DDBJ whole genome shotgun (WGS) entry which is preliminary data.</text>
</comment>
<dbReference type="RefSeq" id="WP_386248605.1">
    <property type="nucleotide sequence ID" value="NZ_JBHTRV010000034.1"/>
</dbReference>
<protein>
    <submittedName>
        <fullName evidence="2">Uncharacterized protein</fullName>
    </submittedName>
</protein>
<reference evidence="2 3" key="1">
    <citation type="submission" date="2024-09" db="EMBL/GenBank/DDBJ databases">
        <title>The Natural Products Discovery Center: Release of the First 8490 Sequenced Strains for Exploring Actinobacteria Biosynthetic Diversity.</title>
        <authorList>
            <person name="Kalkreuter E."/>
            <person name="Kautsar S.A."/>
            <person name="Yang D."/>
            <person name="Bader C.D."/>
            <person name="Teijaro C.N."/>
            <person name="Fluegel L."/>
            <person name="Davis C.M."/>
            <person name="Simpson J.R."/>
            <person name="Lauterbach L."/>
            <person name="Steele A.D."/>
            <person name="Gui C."/>
            <person name="Meng S."/>
            <person name="Li G."/>
            <person name="Viehrig K."/>
            <person name="Ye F."/>
            <person name="Su P."/>
            <person name="Kiefer A.F."/>
            <person name="Nichols A."/>
            <person name="Cepeda A.J."/>
            <person name="Yan W."/>
            <person name="Fan B."/>
            <person name="Jiang Y."/>
            <person name="Adhikari A."/>
            <person name="Zheng C.-J."/>
            <person name="Schuster L."/>
            <person name="Cowan T.M."/>
            <person name="Smanski M.J."/>
            <person name="Chevrette M.G."/>
            <person name="De Carvalho L.P.S."/>
            <person name="Shen B."/>
        </authorList>
    </citation>
    <scope>NUCLEOTIDE SEQUENCE [LARGE SCALE GENOMIC DNA]</scope>
    <source>
        <strain evidence="2 3">NPDC056472</strain>
    </source>
</reference>
<accession>A0ABW6J5Y3</accession>
<feature type="chain" id="PRO_5045891255" evidence="1">
    <location>
        <begin position="22"/>
        <end position="188"/>
    </location>
</feature>
<keyword evidence="3" id="KW-1185">Reference proteome</keyword>
<evidence type="ECO:0000256" key="1">
    <source>
        <dbReference type="SAM" id="SignalP"/>
    </source>
</evidence>